<protein>
    <submittedName>
        <fullName evidence="3">Uncharacterized protein</fullName>
    </submittedName>
</protein>
<feature type="compositionally biased region" description="Polar residues" evidence="1">
    <location>
        <begin position="394"/>
        <end position="424"/>
    </location>
</feature>
<feature type="compositionally biased region" description="Low complexity" evidence="1">
    <location>
        <begin position="1"/>
        <end position="17"/>
    </location>
</feature>
<evidence type="ECO:0000256" key="1">
    <source>
        <dbReference type="SAM" id="MobiDB-lite"/>
    </source>
</evidence>
<dbReference type="EMBL" id="CAJNOR010004152">
    <property type="protein sequence ID" value="CAF1479183.1"/>
    <property type="molecule type" value="Genomic_DNA"/>
</dbReference>
<dbReference type="EMBL" id="CAJNOJ010000026">
    <property type="protein sequence ID" value="CAF0868816.1"/>
    <property type="molecule type" value="Genomic_DNA"/>
</dbReference>
<dbReference type="Proteomes" id="UP000663828">
    <property type="component" value="Unassembled WGS sequence"/>
</dbReference>
<name>A0A815RL33_ADIRI</name>
<feature type="compositionally biased region" description="Polar residues" evidence="1">
    <location>
        <begin position="433"/>
        <end position="475"/>
    </location>
</feature>
<evidence type="ECO:0000313" key="4">
    <source>
        <dbReference type="Proteomes" id="UP000663828"/>
    </source>
</evidence>
<reference evidence="3" key="1">
    <citation type="submission" date="2021-02" db="EMBL/GenBank/DDBJ databases">
        <authorList>
            <person name="Nowell W R."/>
        </authorList>
    </citation>
    <scope>NUCLEOTIDE SEQUENCE</scope>
</reference>
<feature type="compositionally biased region" description="Polar residues" evidence="1">
    <location>
        <begin position="368"/>
        <end position="386"/>
    </location>
</feature>
<feature type="compositionally biased region" description="Low complexity" evidence="1">
    <location>
        <begin position="517"/>
        <end position="533"/>
    </location>
</feature>
<dbReference type="AlphaFoldDB" id="A0A815RL33"/>
<organism evidence="3 4">
    <name type="scientific">Adineta ricciae</name>
    <name type="common">Rotifer</name>
    <dbReference type="NCBI Taxonomy" id="249248"/>
    <lineage>
        <taxon>Eukaryota</taxon>
        <taxon>Metazoa</taxon>
        <taxon>Spiralia</taxon>
        <taxon>Gnathifera</taxon>
        <taxon>Rotifera</taxon>
        <taxon>Eurotatoria</taxon>
        <taxon>Bdelloidea</taxon>
        <taxon>Adinetida</taxon>
        <taxon>Adinetidae</taxon>
        <taxon>Adineta</taxon>
    </lineage>
</organism>
<comment type="caution">
    <text evidence="3">The sequence shown here is derived from an EMBL/GenBank/DDBJ whole genome shotgun (WGS) entry which is preliminary data.</text>
</comment>
<dbReference type="OrthoDB" id="10064404at2759"/>
<keyword evidence="4" id="KW-1185">Reference proteome</keyword>
<feature type="region of interest" description="Disordered" evidence="1">
    <location>
        <begin position="338"/>
        <end position="547"/>
    </location>
</feature>
<dbReference type="Proteomes" id="UP000663852">
    <property type="component" value="Unassembled WGS sequence"/>
</dbReference>
<feature type="compositionally biased region" description="Low complexity" evidence="1">
    <location>
        <begin position="347"/>
        <end position="367"/>
    </location>
</feature>
<gene>
    <name evidence="2" type="ORF">EDS130_LOCUS8183</name>
    <name evidence="3" type="ORF">XAT740_LOCUS38434</name>
</gene>
<feature type="compositionally biased region" description="Low complexity" evidence="1">
    <location>
        <begin position="491"/>
        <end position="500"/>
    </location>
</feature>
<accession>A0A815RL33</accession>
<evidence type="ECO:0000313" key="3">
    <source>
        <dbReference type="EMBL" id="CAF1479183.1"/>
    </source>
</evidence>
<sequence>MLSAAAAANSAAGGDSSMPGNYEPFLGGPPRSRPLSNPAMHPRKTPIPQLNVPRPTAVPPISGLPTRAPFARLPPAPELRMRGPRVRPLDRPIRVRRHRRRPLTPEIVVERRSHHHSSCGRRRVITVPLDCRPTLGLRGPPSRVLEIERVRCFRSRRCRSPCYDYEYDDHDYSAPSLPSPVQQPPPQPQPITFIANPIPNPCLSFSNHTNVAATSALLSNLTPEILQSLPKQTVRLNPIHLPGSRADANTELHTVRFPTEIINPITGALSIIQANPSANVVGIASIPNNVTATIINSAPVVPARPPLLSSTTANPTMERFRELFQRLSLPRTQPMGPTAVPRISGFNPTNNTVPNSPTNLPPVNSLNENRNPSIGNRLVNSASNESYRAPSISPYRTTTFTPSRSVNNTSYRPINSTLPDSSNVGPYRPANITPYNRTSTNQYLSASRPGQSSFTSGATPYASTASITPTNSFTSPPDPTKNDSNYQDLHSSSPSLPVSSFQPTHSMPKSILRNGPSANLSSTNNTRSSSPNTFPANETLQKTTRFA</sequence>
<evidence type="ECO:0000313" key="2">
    <source>
        <dbReference type="EMBL" id="CAF0868816.1"/>
    </source>
</evidence>
<feature type="compositionally biased region" description="Polar residues" evidence="1">
    <location>
        <begin position="534"/>
        <end position="547"/>
    </location>
</feature>
<feature type="region of interest" description="Disordered" evidence="1">
    <location>
        <begin position="1"/>
        <end position="84"/>
    </location>
</feature>
<proteinExistence type="predicted"/>